<gene>
    <name evidence="5" type="ORF">BaRGS_00025714</name>
</gene>
<feature type="transmembrane region" description="Helical" evidence="2">
    <location>
        <begin position="715"/>
        <end position="736"/>
    </location>
</feature>
<dbReference type="InterPro" id="IPR023298">
    <property type="entry name" value="ATPase_P-typ_TM_dom_sf"/>
</dbReference>
<dbReference type="Proteomes" id="UP001519460">
    <property type="component" value="Unassembled WGS sequence"/>
</dbReference>
<evidence type="ECO:0000313" key="6">
    <source>
        <dbReference type="Proteomes" id="UP001519460"/>
    </source>
</evidence>
<evidence type="ECO:0000256" key="2">
    <source>
        <dbReference type="SAM" id="Phobius"/>
    </source>
</evidence>
<feature type="transmembrane region" description="Helical" evidence="2">
    <location>
        <begin position="480"/>
        <end position="501"/>
    </location>
</feature>
<protein>
    <recommendedName>
        <fullName evidence="7">Piezo-type mechanosensitive ion channel component</fullName>
    </recommendedName>
</protein>
<feature type="transmembrane region" description="Helical" evidence="2">
    <location>
        <begin position="612"/>
        <end position="630"/>
    </location>
</feature>
<feature type="transmembrane region" description="Helical" evidence="2">
    <location>
        <begin position="288"/>
        <end position="305"/>
    </location>
</feature>
<organism evidence="5 6">
    <name type="scientific">Batillaria attramentaria</name>
    <dbReference type="NCBI Taxonomy" id="370345"/>
    <lineage>
        <taxon>Eukaryota</taxon>
        <taxon>Metazoa</taxon>
        <taxon>Spiralia</taxon>
        <taxon>Lophotrochozoa</taxon>
        <taxon>Mollusca</taxon>
        <taxon>Gastropoda</taxon>
        <taxon>Caenogastropoda</taxon>
        <taxon>Sorbeoconcha</taxon>
        <taxon>Cerithioidea</taxon>
        <taxon>Batillariidae</taxon>
        <taxon>Batillaria</taxon>
    </lineage>
</organism>
<feature type="transmembrane region" description="Helical" evidence="2">
    <location>
        <begin position="201"/>
        <end position="220"/>
    </location>
</feature>
<dbReference type="SUPFAM" id="SSF81665">
    <property type="entry name" value="Calcium ATPase, transmembrane domain M"/>
    <property type="match status" value="1"/>
</dbReference>
<feature type="transmembrane region" description="Helical" evidence="2">
    <location>
        <begin position="869"/>
        <end position="887"/>
    </location>
</feature>
<dbReference type="InterPro" id="IPR056769">
    <property type="entry name" value="Piezo_TM1-24"/>
</dbReference>
<feature type="domain" description="Piezo TM1-24" evidence="4">
    <location>
        <begin position="30"/>
        <end position="742"/>
    </location>
</feature>
<feature type="transmembrane region" description="Helical" evidence="2">
    <location>
        <begin position="664"/>
        <end position="682"/>
    </location>
</feature>
<dbReference type="InterPro" id="IPR031805">
    <property type="entry name" value="Piezo_TM25-28"/>
</dbReference>
<feature type="transmembrane region" description="Helical" evidence="2">
    <location>
        <begin position="996"/>
        <end position="1017"/>
    </location>
</feature>
<reference evidence="5 6" key="1">
    <citation type="journal article" date="2023" name="Sci. Data">
        <title>Genome assembly of the Korean intertidal mud-creeper Batillaria attramentaria.</title>
        <authorList>
            <person name="Patra A.K."/>
            <person name="Ho P.T."/>
            <person name="Jun S."/>
            <person name="Lee S.J."/>
            <person name="Kim Y."/>
            <person name="Won Y.J."/>
        </authorList>
    </citation>
    <scope>NUCLEOTIDE SEQUENCE [LARGE SCALE GENOMIC DNA]</scope>
    <source>
        <strain evidence="5">Wonlab-2016</strain>
    </source>
</reference>
<evidence type="ECO:0000259" key="4">
    <source>
        <dbReference type="Pfam" id="PF24871"/>
    </source>
</evidence>
<evidence type="ECO:0000259" key="3">
    <source>
        <dbReference type="Pfam" id="PF15917"/>
    </source>
</evidence>
<keyword evidence="2" id="KW-1133">Transmembrane helix</keyword>
<feature type="transmembrane region" description="Helical" evidence="2">
    <location>
        <begin position="227"/>
        <end position="245"/>
    </location>
</feature>
<feature type="domain" description="Piezo TM25-28" evidence="3">
    <location>
        <begin position="1146"/>
        <end position="1377"/>
    </location>
</feature>
<feature type="transmembrane region" description="Helical" evidence="2">
    <location>
        <begin position="172"/>
        <end position="195"/>
    </location>
</feature>
<keyword evidence="6" id="KW-1185">Reference proteome</keyword>
<feature type="transmembrane region" description="Helical" evidence="2">
    <location>
        <begin position="636"/>
        <end position="657"/>
    </location>
</feature>
<dbReference type="InterPro" id="IPR027272">
    <property type="entry name" value="Piezo"/>
</dbReference>
<feature type="transmembrane region" description="Helical" evidence="2">
    <location>
        <begin position="1023"/>
        <end position="1039"/>
    </location>
</feature>
<feature type="transmembrane region" description="Helical" evidence="2">
    <location>
        <begin position="532"/>
        <end position="550"/>
    </location>
</feature>
<name>A0ABD0K6V0_9CAEN</name>
<feature type="transmembrane region" description="Helical" evidence="2">
    <location>
        <begin position="428"/>
        <end position="447"/>
    </location>
</feature>
<feature type="transmembrane region" description="Helical" evidence="2">
    <location>
        <begin position="1046"/>
        <end position="1078"/>
    </location>
</feature>
<proteinExistence type="predicted"/>
<feature type="transmembrane region" description="Helical" evidence="2">
    <location>
        <begin position="843"/>
        <end position="862"/>
    </location>
</feature>
<dbReference type="PANTHER" id="PTHR47049:SF2">
    <property type="entry name" value="PIEZO-TYPE MECHANOSENSITIVE ION CHANNEL HOMOLOG"/>
    <property type="match status" value="1"/>
</dbReference>
<feature type="transmembrane region" description="Helical" evidence="2">
    <location>
        <begin position="937"/>
        <end position="955"/>
    </location>
</feature>
<dbReference type="Pfam" id="PF15917">
    <property type="entry name" value="Piezo_TM25-28"/>
    <property type="match status" value="1"/>
</dbReference>
<dbReference type="Pfam" id="PF24871">
    <property type="entry name" value="Piezo_TM1-24"/>
    <property type="match status" value="1"/>
</dbReference>
<evidence type="ECO:0000256" key="1">
    <source>
        <dbReference type="SAM" id="MobiDB-lite"/>
    </source>
</evidence>
<evidence type="ECO:0000313" key="5">
    <source>
        <dbReference type="EMBL" id="KAK7483051.1"/>
    </source>
</evidence>
<feature type="transmembrane region" description="Helical" evidence="2">
    <location>
        <begin position="1226"/>
        <end position="1245"/>
    </location>
</feature>
<feature type="transmembrane region" description="Helical" evidence="2">
    <location>
        <begin position="36"/>
        <end position="56"/>
    </location>
</feature>
<feature type="region of interest" description="Disordered" evidence="1">
    <location>
        <begin position="329"/>
        <end position="350"/>
    </location>
</feature>
<keyword evidence="2" id="KW-0472">Membrane</keyword>
<accession>A0ABD0K6V0</accession>
<feature type="compositionally biased region" description="Polar residues" evidence="1">
    <location>
        <begin position="1534"/>
        <end position="1548"/>
    </location>
</feature>
<feature type="transmembrane region" description="Helical" evidence="2">
    <location>
        <begin position="128"/>
        <end position="151"/>
    </location>
</feature>
<feature type="transmembrane region" description="Helical" evidence="2">
    <location>
        <begin position="68"/>
        <end position="89"/>
    </location>
</feature>
<feature type="region of interest" description="Disordered" evidence="1">
    <location>
        <begin position="388"/>
        <end position="421"/>
    </location>
</feature>
<comment type="caution">
    <text evidence="5">The sequence shown here is derived from an EMBL/GenBank/DDBJ whole genome shotgun (WGS) entry which is preliminary data.</text>
</comment>
<feature type="transmembrane region" description="Helical" evidence="2">
    <location>
        <begin position="453"/>
        <end position="473"/>
    </location>
</feature>
<dbReference type="EMBL" id="JACVVK020000234">
    <property type="protein sequence ID" value="KAK7483051.1"/>
    <property type="molecule type" value="Genomic_DNA"/>
</dbReference>
<evidence type="ECO:0008006" key="7">
    <source>
        <dbReference type="Google" id="ProtNLM"/>
    </source>
</evidence>
<feature type="region of interest" description="Disordered" evidence="1">
    <location>
        <begin position="1517"/>
        <end position="1555"/>
    </location>
</feature>
<dbReference type="PANTHER" id="PTHR47049">
    <property type="entry name" value="PIEZO-TYPE MECHANOSENSITIVE ION CHANNEL HOMOLOG"/>
    <property type="match status" value="1"/>
</dbReference>
<feature type="region of interest" description="Disordered" evidence="1">
    <location>
        <begin position="1404"/>
        <end position="1431"/>
    </location>
</feature>
<feature type="compositionally biased region" description="Basic residues" evidence="1">
    <location>
        <begin position="332"/>
        <end position="341"/>
    </location>
</feature>
<feature type="compositionally biased region" description="Polar residues" evidence="1">
    <location>
        <begin position="407"/>
        <end position="419"/>
    </location>
</feature>
<keyword evidence="2" id="KW-0812">Transmembrane</keyword>
<feature type="transmembrane region" description="Helical" evidence="2">
    <location>
        <begin position="816"/>
        <end position="837"/>
    </location>
</feature>
<sequence length="1584" mass="181017">MARSRVVKAVCFSLFRILLPLTLLAAAVVRFNAVSFTYLVCLLFTPLLPYPSLGFLNGKTGWFLKALIVLSALPVLTHIVFHIVLVAIATHSEPYGSMFPNCSANEKLVRQIGFQRLDGVPFEQGVRLILPDVVVLAVSIVVLVIPAVLVSREAEQADLPQTARSIRRRKRLQSVMNFIGESFVTILLATCGIMVPSVLSSVYFLLFLLLAVLWSCYLSLGRGFTYLRVVLLFYTGAHILLLHLYQFQFFQDFVPPEGLIARLVGLTGLVYTDCSRVHEVAFHPDVKWMMFVNPGVLLLLYWVLACETRYWLTIKDLSPDELMDASEAVSVKNRRKKRRRPANTERQVAAGKDLDETGSLVFSGSTYGDEDDGDEECLVDEGENLNYNSMATPEGEPQAGPSGRQDPLSSGSNMDAAQSSRKESKRPWIVSILMFVMKQSYVLMLIAMMAWSIVYHSWLTFVLLLGACILWMLPNSRRACLVTSPVVVLYAVCLLIAQYIFNMSLRELPQRAGEVTVKEIGLQHFDIPPKDLALHILFTLFFFMTLRQFMRERRVAAERLDPSNNYQLEAQERRLSREGIADILNLGFPPDTVDAYDGYSIRVLGRFFMETMCKYWIFVCAGMLLLIAVQEVVIYRIIYMILFLLFVLCFQVSYTLWRLLMFAFWWLVILYSMVVLITIYTFQFEQFPGYWMNNTGWDNQTLLDIGLEKFSGTELFIKLLTPTSFLIVIILQVHYFHKPFLRLSALDRYKKEDEMDQDNTYRRWLEHRGTHLSDVEPDEDPKRPSNVRALSAWVKQVLLQKVLLRLMEFWETLTQFLWRLAEIHIFKLVVIIIMAVSTRTEELSAVTAVYVILVALLLPFVLTKAHLLLSHLAVLWTCIIILAKMMFQLRMVPEDGLLTSCPNGTNSSIEPLPPKSLDNSVWFGFRKLYRLGFGIDTYIRLYILILVAVLFESIIRYHQQQHFNRPDKERPAEGIIFHKIHREDADKGILPCIKFFANYAFYKFGLEICYIASAVTVAVRMDVVAVIYAVLLAVMMLFSRRASSRVWWLYMIILAILLPVQFLVALGFPPVACIVYPWEGTDFKSELELWLYLPDLVHPPSTTALMADVIQLLFVCLQWKVFRLEIAAQGTDSGGGSNEEILPEVEANTKIPVEDFTIETKSYMDVIKQAVFEYMFWVTLAIIFIAGAARINIFGMGYVIAVFCFMWYGKEFLLKPLRKLLRMWNFLIAYCVFVFFAKACLQLVGCVYIDHLLDDTCWVIQLFGISCHLSIQDSIIQRAEDTGCVIEPDNTGLSWDVVCFTFLLLQRRIYSCHYFRHVVDLLYAQSRLSSRGAELINRILVREVARQKEQEKQILIGIKKKMAALKEKQSKVLKDYKEPEDHFQAIRAGDYYLFDEDVVLESDLDRDQGQRPPDSLTFGSDPHTDKEKRMGPLQVISTAVDQGTDVAVEKVKSQDDHDVSSREVSVSKVKAIGNFISALISSMADWLIHLCNKISRNYRLVAHKLDQELKLEKEKIQSRYKPPASSPLEMSVLDLSSGTHGSTSNPSYTPDDIEQPTGQVSVWFDRQQILSALPSHPPPPPHGI</sequence>